<dbReference type="PANTHER" id="PTHR20338">
    <property type="entry name" value="NUCLEAR RESPIRATORY FACTOR 1"/>
    <property type="match status" value="1"/>
</dbReference>
<dbReference type="InterPro" id="IPR011993">
    <property type="entry name" value="PH-like_dom_sf"/>
</dbReference>
<evidence type="ECO:0000259" key="2">
    <source>
        <dbReference type="PROSITE" id="PS50229"/>
    </source>
</evidence>
<dbReference type="RefSeq" id="XP_013421755.1">
    <property type="nucleotide sequence ID" value="XM_013566301.2"/>
</dbReference>
<dbReference type="OrthoDB" id="10021476at2759"/>
<dbReference type="Proteomes" id="UP000085678">
    <property type="component" value="Unplaced"/>
</dbReference>
<keyword evidence="3" id="KW-1185">Reference proteome</keyword>
<dbReference type="GO" id="GO:0003700">
    <property type="term" value="F:DNA-binding transcription factor activity"/>
    <property type="evidence" value="ECO:0007669"/>
    <property type="project" value="InterPro"/>
</dbReference>
<dbReference type="RefSeq" id="XP_013421753.1">
    <property type="nucleotide sequence ID" value="XM_013566299.2"/>
</dbReference>
<evidence type="ECO:0000313" key="12">
    <source>
        <dbReference type="RefSeq" id="XP_013421763.1"/>
    </source>
</evidence>
<gene>
    <name evidence="4 5 6 7 8 9 10 11 12" type="primary">LOC106181814</name>
</gene>
<dbReference type="RefSeq" id="XP_013421757.1">
    <property type="nucleotide sequence ID" value="XM_013566303.2"/>
</dbReference>
<dbReference type="AlphaFoldDB" id="A0A1S3KGJ0"/>
<name>A0A1S3KGJ0_LINAN</name>
<dbReference type="RefSeq" id="XP_013421754.1">
    <property type="nucleotide sequence ID" value="XM_013566300.2"/>
</dbReference>
<evidence type="ECO:0000313" key="10">
    <source>
        <dbReference type="RefSeq" id="XP_013421761.1"/>
    </source>
</evidence>
<evidence type="ECO:0000313" key="8">
    <source>
        <dbReference type="RefSeq" id="XP_013421757.1"/>
    </source>
</evidence>
<evidence type="ECO:0000313" key="3">
    <source>
        <dbReference type="Proteomes" id="UP000085678"/>
    </source>
</evidence>
<evidence type="ECO:0000256" key="1">
    <source>
        <dbReference type="SAM" id="MobiDB-lite"/>
    </source>
</evidence>
<dbReference type="GeneID" id="106181814"/>
<dbReference type="PROSITE" id="PS50229">
    <property type="entry name" value="WH1"/>
    <property type="match status" value="1"/>
</dbReference>
<feature type="region of interest" description="Disordered" evidence="1">
    <location>
        <begin position="304"/>
        <end position="330"/>
    </location>
</feature>
<dbReference type="RefSeq" id="XP_013421760.1">
    <property type="nucleotide sequence ID" value="XM_013566306.2"/>
</dbReference>
<organism evidence="9">
    <name type="scientific">Lingula anatina</name>
    <name type="common">Brachiopod</name>
    <name type="synonym">Lingula unguis</name>
    <dbReference type="NCBI Taxonomy" id="7574"/>
    <lineage>
        <taxon>Eukaryota</taxon>
        <taxon>Metazoa</taxon>
        <taxon>Spiralia</taxon>
        <taxon>Lophotrochozoa</taxon>
        <taxon>Brachiopoda</taxon>
        <taxon>Linguliformea</taxon>
        <taxon>Lingulata</taxon>
        <taxon>Lingulida</taxon>
        <taxon>Linguloidea</taxon>
        <taxon>Lingulidae</taxon>
        <taxon>Lingula</taxon>
    </lineage>
</organism>
<dbReference type="KEGG" id="lak:106181814"/>
<dbReference type="RefSeq" id="XP_013421762.1">
    <property type="nucleotide sequence ID" value="XM_013566308.2"/>
</dbReference>
<dbReference type="RefSeq" id="XP_013421763.1">
    <property type="nucleotide sequence ID" value="XM_013566309.2"/>
</dbReference>
<reference evidence="4 5" key="1">
    <citation type="submission" date="2023-09" db="UniProtKB">
        <authorList>
            <consortium name="RefSeq"/>
        </authorList>
    </citation>
    <scope>IDENTIFICATION</scope>
    <source>
        <tissue evidence="4 5">Gonads</tissue>
    </source>
</reference>
<dbReference type="RefSeq" id="XP_013421761.1">
    <property type="nucleotide sequence ID" value="XM_013566307.2"/>
</dbReference>
<accession>A0A1S3KGJ0</accession>
<evidence type="ECO:0000313" key="9">
    <source>
        <dbReference type="RefSeq" id="XP_013421760.1"/>
    </source>
</evidence>
<evidence type="ECO:0000313" key="4">
    <source>
        <dbReference type="RefSeq" id="XP_013421753.1"/>
    </source>
</evidence>
<evidence type="ECO:0000313" key="7">
    <source>
        <dbReference type="RefSeq" id="XP_013421756.1"/>
    </source>
</evidence>
<dbReference type="RefSeq" id="XP_013421756.1">
    <property type="nucleotide sequence ID" value="XM_013566302.2"/>
</dbReference>
<dbReference type="STRING" id="7574.A0A1S3KGJ0"/>
<feature type="region of interest" description="Disordered" evidence="1">
    <location>
        <begin position="27"/>
        <end position="50"/>
    </location>
</feature>
<dbReference type="GO" id="GO:0006357">
    <property type="term" value="P:regulation of transcription by RNA polymerase II"/>
    <property type="evidence" value="ECO:0007669"/>
    <property type="project" value="InterPro"/>
</dbReference>
<evidence type="ECO:0000313" key="6">
    <source>
        <dbReference type="RefSeq" id="XP_013421755.1"/>
    </source>
</evidence>
<evidence type="ECO:0000313" key="5">
    <source>
        <dbReference type="RefSeq" id="XP_013421754.1"/>
    </source>
</evidence>
<feature type="domain" description="WH1" evidence="2">
    <location>
        <begin position="175"/>
        <end position="295"/>
    </location>
</feature>
<dbReference type="InterPro" id="IPR000697">
    <property type="entry name" value="WH1/EVH1_dom"/>
</dbReference>
<dbReference type="InterPro" id="IPR039142">
    <property type="entry name" value="NRF1/Ewg"/>
</dbReference>
<protein>
    <submittedName>
        <fullName evidence="4 5">Uncharacterized protein LOC106181814</fullName>
    </submittedName>
</protein>
<feature type="compositionally biased region" description="Basic residues" evidence="1">
    <location>
        <begin position="318"/>
        <end position="327"/>
    </location>
</feature>
<dbReference type="Gene3D" id="2.30.29.30">
    <property type="entry name" value="Pleckstrin-homology domain (PH domain)/Phosphotyrosine-binding domain (PTB)"/>
    <property type="match status" value="1"/>
</dbReference>
<sequence>MSYIKRVMQNWRLSRIEEELDILHFQNIPVPPPETGEGGDPTGTQERKNLNRRSRVLEFTDVPLTPVADGKEPLYSSPSSLVQPADIMTSQQQPQHEQHSTKKDGEVAAKVITEKYDSLGKVKTAFVENNVFCQQQPQQAQTAAGGKQESTLMTGLEEVDEITEDDIGQVESFYKSLKTDVICCQGLANLYFGTLKGSATVDSWTLAHSGIPLLLLDTGEGHRKRRLHIILAERGTGFILWRDSIDHLTNYKSPHPNFHTLHLSTDHTKIVGLSFDDAFAAAEFQRTYHDLISDPEDDLLNVSRKKGKKRKELEKKLRSNRRHYKPPKKNDISQPCCFEHVTKLERCDRDRLVTLHSLVSPREGDRDIWHLKQQKNGHTSSQSGQLNSVAS</sequence>
<evidence type="ECO:0000313" key="11">
    <source>
        <dbReference type="RefSeq" id="XP_013421762.1"/>
    </source>
</evidence>
<proteinExistence type="predicted"/>